<dbReference type="GO" id="GO:0016428">
    <property type="term" value="F:tRNA (cytidine-5-)-methyltransferase activity"/>
    <property type="evidence" value="ECO:0007669"/>
    <property type="project" value="TreeGrafter"/>
</dbReference>
<dbReference type="Pfam" id="PF01189">
    <property type="entry name" value="Methyltr_RsmB-F"/>
    <property type="match status" value="1"/>
</dbReference>
<dbReference type="PROSITE" id="PS51686">
    <property type="entry name" value="SAM_MT_RSMB_NOP"/>
    <property type="match status" value="1"/>
</dbReference>
<evidence type="ECO:0000313" key="8">
    <source>
        <dbReference type="Proteomes" id="UP001063698"/>
    </source>
</evidence>
<dbReference type="Proteomes" id="UP001063698">
    <property type="component" value="Chromosome"/>
</dbReference>
<reference evidence="7" key="1">
    <citation type="submission" date="2013-11" db="EMBL/GenBank/DDBJ databases">
        <title>Comparative genomics of Ignicoccus.</title>
        <authorList>
            <person name="Podar M."/>
        </authorList>
    </citation>
    <scope>NUCLEOTIDE SEQUENCE</scope>
    <source>
        <strain evidence="7">DSM 13166</strain>
    </source>
</reference>
<keyword evidence="5" id="KW-0694">RNA-binding</keyword>
<protein>
    <submittedName>
        <fullName evidence="7">Integrase</fullName>
    </submittedName>
</protein>
<evidence type="ECO:0000313" key="7">
    <source>
        <dbReference type="EMBL" id="UXD21829.1"/>
    </source>
</evidence>
<sequence length="328" mass="37050">MKNLAREIRRRLEELKILRRHKALAKRYGYLPYMIARYDLFVEDTLALLRAFERRPNDAIRCNHLRSPCKRLVERLEERGFKLKRVPWSSRCFEVTKAPFSLSSTPEHLDGWFYIMDKSSCLPPEVLSPSPGERVADLASAPGGKATYLAEMMGYDGELLAFERNRARVPALLNNIERMGSLNVKVIVDDAYNAPKYGPFDKALLDAPCTGEGVIARDPSRKRSKKIEDLVLMHKVQVALLNRALDSLKSGGILVYSTCSIAPEENELVLLAVLEGRDDVEVLDSGEAGSPGISEYLGFEFPEAVKCRRLWPHIHGSEGFFVCALRRI</sequence>
<dbReference type="KEGG" id="ipc:IPA_08600"/>
<evidence type="ECO:0000256" key="3">
    <source>
        <dbReference type="ARBA" id="ARBA00022679"/>
    </source>
</evidence>
<evidence type="ECO:0000259" key="6">
    <source>
        <dbReference type="PROSITE" id="PS51686"/>
    </source>
</evidence>
<accession>A0A977KA31</accession>
<dbReference type="Gene3D" id="3.30.70.1170">
    <property type="entry name" value="Sun protein, domain 3"/>
    <property type="match status" value="1"/>
</dbReference>
<dbReference type="GO" id="GO:0030488">
    <property type="term" value="P:tRNA methylation"/>
    <property type="evidence" value="ECO:0007669"/>
    <property type="project" value="TreeGrafter"/>
</dbReference>
<dbReference type="PANTHER" id="PTHR22807">
    <property type="entry name" value="NOP2 YEAST -RELATED NOL1/NOP2/FMU SUN DOMAIN-CONTAINING"/>
    <property type="match status" value="1"/>
</dbReference>
<evidence type="ECO:0000256" key="1">
    <source>
        <dbReference type="ARBA" id="ARBA00007494"/>
    </source>
</evidence>
<dbReference type="InterPro" id="IPR018314">
    <property type="entry name" value="RsmB/NOL1/NOP2-like_CS"/>
</dbReference>
<gene>
    <name evidence="7" type="ORF">IPA_08600</name>
</gene>
<dbReference type="PANTHER" id="PTHR22807:SF74">
    <property type="entry name" value="TRNA (CYTOSINE(48)-C(5))-METHYLTRANSFERASE"/>
    <property type="match status" value="1"/>
</dbReference>
<dbReference type="NCBIfam" id="TIGR00446">
    <property type="entry name" value="nop2p"/>
    <property type="match status" value="1"/>
</dbReference>
<keyword evidence="8" id="KW-1185">Reference proteome</keyword>
<dbReference type="CDD" id="cd02440">
    <property type="entry name" value="AdoMet_MTases"/>
    <property type="match status" value="1"/>
</dbReference>
<name>A0A977KA31_9CREN</name>
<dbReference type="AlphaFoldDB" id="A0A977KA31"/>
<dbReference type="Gene3D" id="3.40.50.150">
    <property type="entry name" value="Vaccinia Virus protein VP39"/>
    <property type="match status" value="1"/>
</dbReference>
<dbReference type="InterPro" id="IPR029063">
    <property type="entry name" value="SAM-dependent_MTases_sf"/>
</dbReference>
<keyword evidence="2" id="KW-0489">Methyltransferase</keyword>
<keyword evidence="4" id="KW-0949">S-adenosyl-L-methionine</keyword>
<dbReference type="InterPro" id="IPR011023">
    <property type="entry name" value="Nop2p"/>
</dbReference>
<keyword evidence="3" id="KW-0808">Transferase</keyword>
<dbReference type="InterPro" id="IPR049560">
    <property type="entry name" value="MeTrfase_RsmB-F_NOP2_cat"/>
</dbReference>
<dbReference type="GO" id="GO:0003723">
    <property type="term" value="F:RNA binding"/>
    <property type="evidence" value="ECO:0007669"/>
    <property type="project" value="UniProtKB-KW"/>
</dbReference>
<dbReference type="EMBL" id="CP006868">
    <property type="protein sequence ID" value="UXD21829.1"/>
    <property type="molecule type" value="Genomic_DNA"/>
</dbReference>
<feature type="domain" description="SAM-dependent MTase RsmB/NOP-type" evidence="6">
    <location>
        <begin position="48"/>
        <end position="328"/>
    </location>
</feature>
<organism evidence="7 8">
    <name type="scientific">Ignicoccus pacificus DSM 13166</name>
    <dbReference type="NCBI Taxonomy" id="940294"/>
    <lineage>
        <taxon>Archaea</taxon>
        <taxon>Thermoproteota</taxon>
        <taxon>Thermoprotei</taxon>
        <taxon>Desulfurococcales</taxon>
        <taxon>Desulfurococcaceae</taxon>
        <taxon>Ignicoccus</taxon>
    </lineage>
</organism>
<dbReference type="PRINTS" id="PR02008">
    <property type="entry name" value="RCMTFAMILY"/>
</dbReference>
<dbReference type="PROSITE" id="PS01153">
    <property type="entry name" value="NOL1_NOP2_SUN"/>
    <property type="match status" value="1"/>
</dbReference>
<evidence type="ECO:0000256" key="2">
    <source>
        <dbReference type="ARBA" id="ARBA00022603"/>
    </source>
</evidence>
<dbReference type="InterPro" id="IPR023267">
    <property type="entry name" value="RCMT"/>
</dbReference>
<dbReference type="SUPFAM" id="SSF53335">
    <property type="entry name" value="S-adenosyl-L-methionine-dependent methyltransferases"/>
    <property type="match status" value="1"/>
</dbReference>
<comment type="similarity">
    <text evidence="1">Belongs to the class I-like SAM-binding methyltransferase superfamily. RsmB/NOP family.</text>
</comment>
<evidence type="ECO:0000256" key="5">
    <source>
        <dbReference type="ARBA" id="ARBA00022884"/>
    </source>
</evidence>
<proteinExistence type="inferred from homology"/>
<dbReference type="InterPro" id="IPR001678">
    <property type="entry name" value="MeTrfase_RsmB-F_NOP2_dom"/>
</dbReference>
<evidence type="ECO:0000256" key="4">
    <source>
        <dbReference type="ARBA" id="ARBA00022691"/>
    </source>
</evidence>